<dbReference type="InterPro" id="IPR054344">
    <property type="entry name" value="TY-Chap_N"/>
</dbReference>
<dbReference type="EMBL" id="JACCAC010000001">
    <property type="protein sequence ID" value="NYG54966.1"/>
    <property type="molecule type" value="Genomic_DNA"/>
</dbReference>
<feature type="compositionally biased region" description="Acidic residues" evidence="1">
    <location>
        <begin position="323"/>
        <end position="332"/>
    </location>
</feature>
<feature type="domain" description="TY-Chap central" evidence="2">
    <location>
        <begin position="190"/>
        <end position="322"/>
    </location>
</feature>
<name>A0A7Y9RR06_9ACTN</name>
<proteinExistence type="predicted"/>
<dbReference type="RefSeq" id="WP_179517492.1">
    <property type="nucleotide sequence ID" value="NZ_JACCAC010000001.1"/>
</dbReference>
<dbReference type="Proteomes" id="UP000544110">
    <property type="component" value="Unassembled WGS sequence"/>
</dbReference>
<dbReference type="Pfam" id="PF22552">
    <property type="entry name" value="TY-Chap3"/>
    <property type="match status" value="1"/>
</dbReference>
<dbReference type="AlphaFoldDB" id="A0A7Y9RR06"/>
<comment type="caution">
    <text evidence="4">The sequence shown here is derived from an EMBL/GenBank/DDBJ whole genome shotgun (WGS) entry which is preliminary data.</text>
</comment>
<evidence type="ECO:0000313" key="4">
    <source>
        <dbReference type="EMBL" id="NYG54966.1"/>
    </source>
</evidence>
<feature type="region of interest" description="Disordered" evidence="1">
    <location>
        <begin position="323"/>
        <end position="352"/>
    </location>
</feature>
<sequence length="463" mass="50064">MGDARQASWGRAVDAAWLAFRQQLADHLAEFEDGAKLVIELEMGVDHDDLDGSLPYVQFVGWDDGRQVRAEVSSQHYLDPRYAVGPHGAQVLRSVGWEPPTHAPDEQPDDGSSNWWADHELREADLAACRATVALRDVFGAPHPSFLRTDARLQLTGAAGGGGAEATADERGAGEGDDEEPPVRFPHGVDELRGMVVEALGRVVDHPVQLDDDGDVPLVAGRSMLFVQALPDEPTLQLWSPLVSGVDDPDRAADEVALLNRDVLFGAFVLTDTGDVHFRHHLCAMPFAPLQLRLVVARVLSDLDRRAGDLVRRVGGTRFFDDLEPDEDDDVPVLEVSEGADPDEHHHSHDEADGRLRGELLVLRELIAAGAAAPATVAALFDGDLELMALVVDDLLTDPPATLDVADAVAALRGGLVFAAERTARLRWSRSARPPGRRPRSQQQELLTSDDLGEPVLDLGGDG</sequence>
<accession>A0A7Y9RR06</accession>
<keyword evidence="5" id="KW-1185">Reference proteome</keyword>
<evidence type="ECO:0000256" key="1">
    <source>
        <dbReference type="SAM" id="MobiDB-lite"/>
    </source>
</evidence>
<protein>
    <submittedName>
        <fullName evidence="4">Uncharacterized protein</fullName>
    </submittedName>
</protein>
<feature type="domain" description="TY-Chap N-terminal" evidence="3">
    <location>
        <begin position="16"/>
        <end position="147"/>
    </location>
</feature>
<feature type="region of interest" description="Disordered" evidence="1">
    <location>
        <begin position="157"/>
        <end position="184"/>
    </location>
</feature>
<evidence type="ECO:0000259" key="2">
    <source>
        <dbReference type="Pfam" id="PF22551"/>
    </source>
</evidence>
<organism evidence="4 5">
    <name type="scientific">Nocardioides perillae</name>
    <dbReference type="NCBI Taxonomy" id="1119534"/>
    <lineage>
        <taxon>Bacteria</taxon>
        <taxon>Bacillati</taxon>
        <taxon>Actinomycetota</taxon>
        <taxon>Actinomycetes</taxon>
        <taxon>Propionibacteriales</taxon>
        <taxon>Nocardioidaceae</taxon>
        <taxon>Nocardioides</taxon>
    </lineage>
</organism>
<dbReference type="Pfam" id="PF22551">
    <property type="entry name" value="TY-Chap1"/>
    <property type="match status" value="1"/>
</dbReference>
<feature type="region of interest" description="Disordered" evidence="1">
    <location>
        <begin position="429"/>
        <end position="463"/>
    </location>
</feature>
<reference evidence="4 5" key="1">
    <citation type="submission" date="2020-07" db="EMBL/GenBank/DDBJ databases">
        <title>Sequencing the genomes of 1000 actinobacteria strains.</title>
        <authorList>
            <person name="Klenk H.-P."/>
        </authorList>
    </citation>
    <scope>NUCLEOTIDE SEQUENCE [LARGE SCALE GENOMIC DNA]</scope>
    <source>
        <strain evidence="4 5">DSM 24552</strain>
    </source>
</reference>
<dbReference type="SUPFAM" id="SSF69635">
    <property type="entry name" value="Type III secretory system chaperone-like"/>
    <property type="match status" value="1"/>
</dbReference>
<evidence type="ECO:0000313" key="5">
    <source>
        <dbReference type="Proteomes" id="UP000544110"/>
    </source>
</evidence>
<feature type="compositionally biased region" description="Basic and acidic residues" evidence="1">
    <location>
        <begin position="342"/>
        <end position="352"/>
    </location>
</feature>
<gene>
    <name evidence="4" type="ORF">BJ989_001270</name>
</gene>
<evidence type="ECO:0000259" key="3">
    <source>
        <dbReference type="Pfam" id="PF22552"/>
    </source>
</evidence>
<dbReference type="InterPro" id="IPR054343">
    <property type="entry name" value="TY-Chap_M"/>
</dbReference>
<feature type="compositionally biased region" description="Basic residues" evidence="1">
    <location>
        <begin position="429"/>
        <end position="440"/>
    </location>
</feature>